<keyword evidence="2" id="KW-1185">Reference proteome</keyword>
<sequence>MSAGDIDKLMKLSEDPPFADHKDLYRLIDDIEHGDVKWNTASISYSGPAPPGPRPSWMDKMHDIWYRDPLEVVKSLIANPDFADEFDYAPYHEYIGSDHIFQNLMSGDWAWRQADEISEDRQTHGAMFVPVIEGSDKTTVSVGTGNNSYWPIYISIGNIHNRSRRSHRNGVVLLGFLNDPKTENQFRNTVEYRKFTRQLVHSSLRHIFSTLAPGMTVAVVVKCGDGHFRRAIFGLGPYIGDYPEQCLLASIVQGWCAKCISLPSCEPDSYTGEIVPRSVDHTVAVVEYFELKTLWEEYGIVGDVIPFAEYFPRGNIYEMISPDILHQLIKGTFKDHCITWVEQAIHTSAPNRKSALQVLDLIDCRIAVVPPFTGLRHFPQGRRFKQWTGDDSKALMKVFLL</sequence>
<proteinExistence type="predicted"/>
<dbReference type="Pfam" id="PF18759">
    <property type="entry name" value="Plavaka"/>
    <property type="match status" value="1"/>
</dbReference>
<dbReference type="RefSeq" id="XP_007335368.1">
    <property type="nucleotide sequence ID" value="XM_007335306.1"/>
</dbReference>
<accession>K5WTB6</accession>
<gene>
    <name evidence="1" type="ORF">AGABI1DRAFT_133766</name>
</gene>
<evidence type="ECO:0000313" key="1">
    <source>
        <dbReference type="EMBL" id="EKM73993.1"/>
    </source>
</evidence>
<dbReference type="GeneID" id="18828039"/>
<evidence type="ECO:0000313" key="2">
    <source>
        <dbReference type="Proteomes" id="UP000008493"/>
    </source>
</evidence>
<dbReference type="STRING" id="597362.K5WTB6"/>
<reference evidence="2" key="1">
    <citation type="journal article" date="2012" name="Proc. Natl. Acad. Sci. U.S.A.">
        <title>Genome sequence of the button mushroom Agaricus bisporus reveals mechanisms governing adaptation to a humic-rich ecological niche.</title>
        <authorList>
            <person name="Morin E."/>
            <person name="Kohler A."/>
            <person name="Baker A.R."/>
            <person name="Foulongne-Oriol M."/>
            <person name="Lombard V."/>
            <person name="Nagy L.G."/>
            <person name="Ohm R.A."/>
            <person name="Patyshakuliyeva A."/>
            <person name="Brun A."/>
            <person name="Aerts A.L."/>
            <person name="Bailey A.M."/>
            <person name="Billette C."/>
            <person name="Coutinho P.M."/>
            <person name="Deakin G."/>
            <person name="Doddapaneni H."/>
            <person name="Floudas D."/>
            <person name="Grimwood J."/>
            <person name="Hilden K."/>
            <person name="Kuees U."/>
            <person name="LaButti K.M."/>
            <person name="Lapidus A."/>
            <person name="Lindquist E.A."/>
            <person name="Lucas S.M."/>
            <person name="Murat C."/>
            <person name="Riley R.W."/>
            <person name="Salamov A.A."/>
            <person name="Schmutz J."/>
            <person name="Subramanian V."/>
            <person name="Woesten H.A.B."/>
            <person name="Xu J."/>
            <person name="Eastwood D.C."/>
            <person name="Foster G.D."/>
            <person name="Sonnenberg A.S."/>
            <person name="Cullen D."/>
            <person name="de Vries R.P."/>
            <person name="Lundell T."/>
            <person name="Hibbett D.S."/>
            <person name="Henrissat B."/>
            <person name="Burton K.S."/>
            <person name="Kerrigan R.W."/>
            <person name="Challen M.P."/>
            <person name="Grigoriev I.V."/>
            <person name="Martin F."/>
        </authorList>
    </citation>
    <scope>NUCLEOTIDE SEQUENCE [LARGE SCALE GENOMIC DNA]</scope>
    <source>
        <strain evidence="2">JB137-S8 / ATCC MYA-4627 / FGSC 10392</strain>
    </source>
</reference>
<dbReference type="InParanoid" id="K5WTB6"/>
<dbReference type="InterPro" id="IPR041078">
    <property type="entry name" value="Plavaka"/>
</dbReference>
<dbReference type="eggNOG" id="ENOG502SM5A">
    <property type="taxonomic scope" value="Eukaryota"/>
</dbReference>
<dbReference type="OrthoDB" id="3199698at2759"/>
<dbReference type="Proteomes" id="UP000008493">
    <property type="component" value="Unassembled WGS sequence"/>
</dbReference>
<dbReference type="OMA" id="HYINAIC"/>
<protein>
    <submittedName>
        <fullName evidence="1">Uncharacterized protein</fullName>
    </submittedName>
</protein>
<dbReference type="HOGENOM" id="CLU_006344_14_0_1"/>
<dbReference type="EMBL" id="JH971763">
    <property type="protein sequence ID" value="EKM73993.1"/>
    <property type="molecule type" value="Genomic_DNA"/>
</dbReference>
<dbReference type="KEGG" id="abp:AGABI1DRAFT133766"/>
<dbReference type="AlphaFoldDB" id="K5WTB6"/>
<name>K5WTB6_AGABU</name>
<organism evidence="1 2">
    <name type="scientific">Agaricus bisporus var. burnettii (strain JB137-S8 / ATCC MYA-4627 / FGSC 10392)</name>
    <name type="common">White button mushroom</name>
    <dbReference type="NCBI Taxonomy" id="597362"/>
    <lineage>
        <taxon>Eukaryota</taxon>
        <taxon>Fungi</taxon>
        <taxon>Dikarya</taxon>
        <taxon>Basidiomycota</taxon>
        <taxon>Agaricomycotina</taxon>
        <taxon>Agaricomycetes</taxon>
        <taxon>Agaricomycetidae</taxon>
        <taxon>Agaricales</taxon>
        <taxon>Agaricineae</taxon>
        <taxon>Agaricaceae</taxon>
        <taxon>Agaricus</taxon>
    </lineage>
</organism>